<dbReference type="Proteomes" id="UP000515570">
    <property type="component" value="Chromosome"/>
</dbReference>
<dbReference type="CDD" id="cd09731">
    <property type="entry name" value="Cse2_I-E"/>
    <property type="match status" value="1"/>
</dbReference>
<dbReference type="RefSeq" id="WP_182385264.1">
    <property type="nucleotide sequence ID" value="NZ_CP059833.1"/>
</dbReference>
<sequence length="207" mass="22540">MNKAPDLLRNAVGSTCYRLQSDYFSDPTLARHHSARATLAELRRGATLDLAKNPLALEKALFAMQGDFSEQLASKGDAASPSERAACFALALFGVHMQGAKESVHTPGVSFAAACGQLNLRRDSNSIKPRVDAMLLANNEQSRLIHIRSLVTLLRAESIGFDYGLFARDIRSLADPIKRAGVQLKWGKDFANAHFRQAPSPTETTDS</sequence>
<proteinExistence type="predicted"/>
<evidence type="ECO:0000313" key="1">
    <source>
        <dbReference type="EMBL" id="QMV84455.1"/>
    </source>
</evidence>
<gene>
    <name evidence="1" type="primary">casB</name>
    <name evidence="1" type="ORF">HW450_08765</name>
</gene>
<accession>A0A7G5FCW4</accession>
<dbReference type="InterPro" id="IPR013382">
    <property type="entry name" value="CRISPR-assoc_prot_Cse2"/>
</dbReference>
<keyword evidence="2" id="KW-1185">Reference proteome</keyword>
<dbReference type="Pfam" id="PF09485">
    <property type="entry name" value="CRISPR_Cse2"/>
    <property type="match status" value="1"/>
</dbReference>
<name>A0A7G5FCW4_9CORY</name>
<dbReference type="AlphaFoldDB" id="A0A7G5FCW4"/>
<dbReference type="NCBIfam" id="TIGR02548">
    <property type="entry name" value="casB_cse2"/>
    <property type="match status" value="1"/>
</dbReference>
<evidence type="ECO:0000313" key="2">
    <source>
        <dbReference type="Proteomes" id="UP000515570"/>
    </source>
</evidence>
<reference evidence="1 2" key="1">
    <citation type="submission" date="2020-07" db="EMBL/GenBank/DDBJ databases">
        <title>non toxigenic Corynebacterium sp. nov from a clinical source.</title>
        <authorList>
            <person name="Bernier A.-M."/>
            <person name="Bernard K."/>
        </authorList>
    </citation>
    <scope>NUCLEOTIDE SEQUENCE [LARGE SCALE GENOMIC DNA]</scope>
    <source>
        <strain evidence="2">NML 93-0612</strain>
    </source>
</reference>
<organism evidence="1 2">
    <name type="scientific">Corynebacterium hindlerae</name>
    <dbReference type="NCBI Taxonomy" id="699041"/>
    <lineage>
        <taxon>Bacteria</taxon>
        <taxon>Bacillati</taxon>
        <taxon>Actinomycetota</taxon>
        <taxon>Actinomycetes</taxon>
        <taxon>Mycobacteriales</taxon>
        <taxon>Corynebacteriaceae</taxon>
        <taxon>Corynebacterium</taxon>
    </lineage>
</organism>
<protein>
    <submittedName>
        <fullName evidence="1">Type I-E CRISPR-associated protein Cse2/CasB</fullName>
    </submittedName>
</protein>
<dbReference type="EMBL" id="CP059833">
    <property type="protein sequence ID" value="QMV84455.1"/>
    <property type="molecule type" value="Genomic_DNA"/>
</dbReference>
<dbReference type="InterPro" id="IPR038287">
    <property type="entry name" value="Cse2_sf"/>
</dbReference>
<dbReference type="Gene3D" id="1.10.520.40">
    <property type="entry name" value="CRISPR-associated protein Cse2"/>
    <property type="match status" value="1"/>
</dbReference>